<dbReference type="PANTHER" id="PTHR30336">
    <property type="entry name" value="INNER MEMBRANE PROTEIN, PROBABLE PERMEASE"/>
    <property type="match status" value="1"/>
</dbReference>
<dbReference type="HOGENOM" id="CLU_053514_1_2_5"/>
<keyword evidence="1" id="KW-1133">Transmembrane helix</keyword>
<keyword evidence="1" id="KW-0472">Membrane</keyword>
<dbReference type="AlphaFoldDB" id="D8JRN2"/>
<dbReference type="GO" id="GO:0005886">
    <property type="term" value="C:plasma membrane"/>
    <property type="evidence" value="ECO:0007669"/>
    <property type="project" value="TreeGrafter"/>
</dbReference>
<dbReference type="STRING" id="582899.Hden_0439"/>
<dbReference type="RefSeq" id="WP_013214480.1">
    <property type="nucleotide sequence ID" value="NC_014313.1"/>
</dbReference>
<dbReference type="eggNOG" id="COG1434">
    <property type="taxonomic scope" value="Bacteria"/>
</dbReference>
<organism evidence="3 4">
    <name type="scientific">Hyphomicrobium denitrificans (strain ATCC 51888 / DSM 1869 / NCIMB 11706 / TK 0415)</name>
    <dbReference type="NCBI Taxonomy" id="582899"/>
    <lineage>
        <taxon>Bacteria</taxon>
        <taxon>Pseudomonadati</taxon>
        <taxon>Pseudomonadota</taxon>
        <taxon>Alphaproteobacteria</taxon>
        <taxon>Hyphomicrobiales</taxon>
        <taxon>Hyphomicrobiaceae</taxon>
        <taxon>Hyphomicrobium</taxon>
    </lineage>
</organism>
<keyword evidence="1" id="KW-0812">Transmembrane</keyword>
<dbReference type="GO" id="GO:0000270">
    <property type="term" value="P:peptidoglycan metabolic process"/>
    <property type="evidence" value="ECO:0007669"/>
    <property type="project" value="TreeGrafter"/>
</dbReference>
<dbReference type="InterPro" id="IPR051599">
    <property type="entry name" value="Cell_Envelope_Assoc"/>
</dbReference>
<dbReference type="InterPro" id="IPR003848">
    <property type="entry name" value="DUF218"/>
</dbReference>
<feature type="transmembrane region" description="Helical" evidence="1">
    <location>
        <begin position="42"/>
        <end position="64"/>
    </location>
</feature>
<dbReference type="OrthoDB" id="9809813at2"/>
<dbReference type="KEGG" id="hdn:Hden_0439"/>
<dbReference type="CDD" id="cd06259">
    <property type="entry name" value="YdcF-like"/>
    <property type="match status" value="1"/>
</dbReference>
<feature type="domain" description="DUF218" evidence="2">
    <location>
        <begin position="82"/>
        <end position="247"/>
    </location>
</feature>
<sequence length="264" mass="28845">MFHTVSKIVFFFAQPSSLAVLLIAAGFMLYRFRPSAARWPIALGFSWLAVAGFLPLGNALVLPLEQRFEQRQPPLPDGHLTGIIVLGGFEDGWVTSNRGGLAINESAERLTEAIRIARQRPELKIVFTGGVGDLFGGFEASEAIRQYVVDAGIAPERVIIENGSRDTYENAVLTLQTLNPAPDDRWLLVTSAYHMPRAVGAFRQAGLNISPFPVDFRTRDAGDILRFPISVAAGLQRADLAVREWIGLVAYRIAGRSSAVFPAP</sequence>
<keyword evidence="4" id="KW-1185">Reference proteome</keyword>
<gene>
    <name evidence="3" type="ordered locus">Hden_0439</name>
</gene>
<name>D8JRN2_HYPDA</name>
<dbReference type="EMBL" id="CP002083">
    <property type="protein sequence ID" value="ADJ22261.1"/>
    <property type="molecule type" value="Genomic_DNA"/>
</dbReference>
<accession>D8JRN2</accession>
<dbReference type="Gene3D" id="3.40.50.620">
    <property type="entry name" value="HUPs"/>
    <property type="match status" value="1"/>
</dbReference>
<dbReference type="Pfam" id="PF02698">
    <property type="entry name" value="DUF218"/>
    <property type="match status" value="1"/>
</dbReference>
<dbReference type="InterPro" id="IPR014729">
    <property type="entry name" value="Rossmann-like_a/b/a_fold"/>
</dbReference>
<dbReference type="Proteomes" id="UP000002033">
    <property type="component" value="Chromosome"/>
</dbReference>
<evidence type="ECO:0000313" key="3">
    <source>
        <dbReference type="EMBL" id="ADJ22261.1"/>
    </source>
</evidence>
<protein>
    <recommendedName>
        <fullName evidence="2">DUF218 domain-containing protein</fullName>
    </recommendedName>
</protein>
<evidence type="ECO:0000256" key="1">
    <source>
        <dbReference type="SAM" id="Phobius"/>
    </source>
</evidence>
<evidence type="ECO:0000259" key="2">
    <source>
        <dbReference type="Pfam" id="PF02698"/>
    </source>
</evidence>
<proteinExistence type="predicted"/>
<dbReference type="SUPFAM" id="SSF53383">
    <property type="entry name" value="PLP-dependent transferases"/>
    <property type="match status" value="1"/>
</dbReference>
<feature type="transmembrane region" description="Helical" evidence="1">
    <location>
        <begin position="12"/>
        <end position="30"/>
    </location>
</feature>
<evidence type="ECO:0000313" key="4">
    <source>
        <dbReference type="Proteomes" id="UP000002033"/>
    </source>
</evidence>
<dbReference type="GO" id="GO:0043164">
    <property type="term" value="P:Gram-negative-bacterium-type cell wall biogenesis"/>
    <property type="evidence" value="ECO:0007669"/>
    <property type="project" value="TreeGrafter"/>
</dbReference>
<dbReference type="InterPro" id="IPR015424">
    <property type="entry name" value="PyrdxlP-dep_Trfase"/>
</dbReference>
<reference evidence="4" key="1">
    <citation type="journal article" date="2011" name="J. Bacteriol.">
        <title>Genome sequences of eight morphologically diverse alphaproteobacteria.</title>
        <authorList>
            <consortium name="US DOE Joint Genome Institute"/>
            <person name="Brown P.J."/>
            <person name="Kysela D.T."/>
            <person name="Buechlein A."/>
            <person name="Hemmerich C."/>
            <person name="Brun Y.V."/>
        </authorList>
    </citation>
    <scope>NUCLEOTIDE SEQUENCE [LARGE SCALE GENOMIC DNA]</scope>
    <source>
        <strain evidence="4">ATCC 51888 / DSM 1869 / NCIB 11706 / TK 0415</strain>
    </source>
</reference>
<dbReference type="PANTHER" id="PTHR30336:SF4">
    <property type="entry name" value="ENVELOPE BIOGENESIS FACTOR ELYC"/>
    <property type="match status" value="1"/>
</dbReference>